<proteinExistence type="predicted"/>
<sequence length="102" mass="11645">MIIRRADNFVICKVKQTRCHKHVFAQFTGWDRDSSMKRKTSGPNGTPNPKSPLDSTQREFSSCQVSCLCAEAQNQVKQHSIGDQRKLERAFVGDRQCIKEFA</sequence>
<evidence type="ECO:0000256" key="1">
    <source>
        <dbReference type="SAM" id="MobiDB-lite"/>
    </source>
</evidence>
<dbReference type="Proteomes" id="UP001497522">
    <property type="component" value="Chromosome 10"/>
</dbReference>
<dbReference type="EMBL" id="OZ023711">
    <property type="protein sequence ID" value="CAK9859339.1"/>
    <property type="molecule type" value="Genomic_DNA"/>
</dbReference>
<feature type="region of interest" description="Disordered" evidence="1">
    <location>
        <begin position="33"/>
        <end position="57"/>
    </location>
</feature>
<protein>
    <submittedName>
        <fullName evidence="2">Uncharacterized protein</fullName>
    </submittedName>
</protein>
<gene>
    <name evidence="2" type="ORF">CSSPJE1EN2_LOCUS2334</name>
</gene>
<name>A0ABP1A9X6_9BRYO</name>
<feature type="compositionally biased region" description="Polar residues" evidence="1">
    <location>
        <begin position="41"/>
        <end position="57"/>
    </location>
</feature>
<keyword evidence="3" id="KW-1185">Reference proteome</keyword>
<reference evidence="2" key="1">
    <citation type="submission" date="2024-03" db="EMBL/GenBank/DDBJ databases">
        <authorList>
            <consortium name="ELIXIR-Norway"/>
            <consortium name="Elixir Norway"/>
        </authorList>
    </citation>
    <scope>NUCLEOTIDE SEQUENCE</scope>
</reference>
<accession>A0ABP1A9X6</accession>
<organism evidence="2 3">
    <name type="scientific">Sphagnum jensenii</name>
    <dbReference type="NCBI Taxonomy" id="128206"/>
    <lineage>
        <taxon>Eukaryota</taxon>
        <taxon>Viridiplantae</taxon>
        <taxon>Streptophyta</taxon>
        <taxon>Embryophyta</taxon>
        <taxon>Bryophyta</taxon>
        <taxon>Sphagnophytina</taxon>
        <taxon>Sphagnopsida</taxon>
        <taxon>Sphagnales</taxon>
        <taxon>Sphagnaceae</taxon>
        <taxon>Sphagnum</taxon>
    </lineage>
</organism>
<evidence type="ECO:0000313" key="2">
    <source>
        <dbReference type="EMBL" id="CAK9859339.1"/>
    </source>
</evidence>
<evidence type="ECO:0000313" key="3">
    <source>
        <dbReference type="Proteomes" id="UP001497522"/>
    </source>
</evidence>